<sequence length="134" mass="15295">MKKRRELKTREEALMNFLWKKAEPMTPNEMASELSEEGWSNVTVYKIVQALSEEGYLEIDSFEKAAKTYARRLVPSITKEEYYAGLLINKGFGSDAIAELTASFIGANKLKEKDKNQKVISKLEEVINQLKGEK</sequence>
<protein>
    <recommendedName>
        <fullName evidence="7">BlaI/MecI/CopY family transcriptional regulator</fullName>
    </recommendedName>
</protein>
<evidence type="ECO:0000313" key="5">
    <source>
        <dbReference type="EMBL" id="NEX01986.1"/>
    </source>
</evidence>
<reference evidence="5 6" key="1">
    <citation type="submission" date="2019-09" db="EMBL/GenBank/DDBJ databases">
        <authorList>
            <person name="Pidcock S.E."/>
            <person name="Huws S.A."/>
        </authorList>
    </citation>
    <scope>NUCLEOTIDE SEQUENCE [LARGE SCALE GENOMIC DNA]</scope>
    <source>
        <strain evidence="5 6">MZ8</strain>
    </source>
</reference>
<comment type="similarity">
    <text evidence="1">Belongs to the BlaI transcriptional regulatory family.</text>
</comment>
<evidence type="ECO:0000256" key="2">
    <source>
        <dbReference type="ARBA" id="ARBA00023015"/>
    </source>
</evidence>
<dbReference type="InterPro" id="IPR036390">
    <property type="entry name" value="WH_DNA-bd_sf"/>
</dbReference>
<keyword evidence="3" id="KW-0238">DNA-binding</keyword>
<evidence type="ECO:0000256" key="4">
    <source>
        <dbReference type="ARBA" id="ARBA00023163"/>
    </source>
</evidence>
<dbReference type="EMBL" id="VTVE01000002">
    <property type="protein sequence ID" value="NEX01986.1"/>
    <property type="molecule type" value="Genomic_DNA"/>
</dbReference>
<dbReference type="AlphaFoldDB" id="A0A6M0LHT4"/>
<dbReference type="SUPFAM" id="SSF46785">
    <property type="entry name" value="Winged helix' DNA-binding domain"/>
    <property type="match status" value="1"/>
</dbReference>
<reference evidence="5 6" key="2">
    <citation type="submission" date="2020-03" db="EMBL/GenBank/DDBJ databases">
        <title>Investigating the evolutionary divergence of the Butyrivibrio group.</title>
        <authorList>
            <person name="Skvortsov T."/>
            <person name="Santos F.G."/>
            <person name="Ting K.S."/>
            <person name="Creevey C.J."/>
        </authorList>
    </citation>
    <scope>NUCLEOTIDE SEQUENCE [LARGE SCALE GENOMIC DNA]</scope>
    <source>
        <strain evidence="5 6">MZ8</strain>
    </source>
</reference>
<evidence type="ECO:0000313" key="6">
    <source>
        <dbReference type="Proteomes" id="UP000473091"/>
    </source>
</evidence>
<dbReference type="InterPro" id="IPR036388">
    <property type="entry name" value="WH-like_DNA-bd_sf"/>
</dbReference>
<comment type="caution">
    <text evidence="5">The sequence shown here is derived from an EMBL/GenBank/DDBJ whole genome shotgun (WGS) entry which is preliminary data.</text>
</comment>
<dbReference type="RefSeq" id="WP_090488239.1">
    <property type="nucleotide sequence ID" value="NZ_VTVE01000002.1"/>
</dbReference>
<dbReference type="InterPro" id="IPR005650">
    <property type="entry name" value="BlaI_family"/>
</dbReference>
<dbReference type="Gene3D" id="1.10.10.10">
    <property type="entry name" value="Winged helix-like DNA-binding domain superfamily/Winged helix DNA-binding domain"/>
    <property type="match status" value="1"/>
</dbReference>
<accession>A0A6M0LHT4</accession>
<evidence type="ECO:0000256" key="1">
    <source>
        <dbReference type="ARBA" id="ARBA00011046"/>
    </source>
</evidence>
<proteinExistence type="inferred from homology"/>
<evidence type="ECO:0000256" key="3">
    <source>
        <dbReference type="ARBA" id="ARBA00023125"/>
    </source>
</evidence>
<gene>
    <name evidence="5" type="ORF">F0Q01_08830</name>
</gene>
<organism evidence="5 6">
    <name type="scientific">Pseudobutyrivibrio xylanivorans</name>
    <dbReference type="NCBI Taxonomy" id="185007"/>
    <lineage>
        <taxon>Bacteria</taxon>
        <taxon>Bacillati</taxon>
        <taxon>Bacillota</taxon>
        <taxon>Clostridia</taxon>
        <taxon>Lachnospirales</taxon>
        <taxon>Lachnospiraceae</taxon>
        <taxon>Pseudobutyrivibrio</taxon>
    </lineage>
</organism>
<name>A0A6M0LHT4_PSEXY</name>
<dbReference type="Pfam" id="PF03965">
    <property type="entry name" value="Penicillinase_R"/>
    <property type="match status" value="1"/>
</dbReference>
<keyword evidence="2" id="KW-0805">Transcription regulation</keyword>
<dbReference type="GO" id="GO:0003677">
    <property type="term" value="F:DNA binding"/>
    <property type="evidence" value="ECO:0007669"/>
    <property type="project" value="UniProtKB-KW"/>
</dbReference>
<evidence type="ECO:0008006" key="7">
    <source>
        <dbReference type="Google" id="ProtNLM"/>
    </source>
</evidence>
<keyword evidence="4" id="KW-0804">Transcription</keyword>
<dbReference type="Proteomes" id="UP000473091">
    <property type="component" value="Unassembled WGS sequence"/>
</dbReference>
<dbReference type="GO" id="GO:0045892">
    <property type="term" value="P:negative regulation of DNA-templated transcription"/>
    <property type="evidence" value="ECO:0007669"/>
    <property type="project" value="InterPro"/>
</dbReference>